<dbReference type="PANTHER" id="PTHR23502">
    <property type="entry name" value="MAJOR FACILITATOR SUPERFAMILY"/>
    <property type="match status" value="1"/>
</dbReference>
<dbReference type="InterPro" id="IPR020846">
    <property type="entry name" value="MFS_dom"/>
</dbReference>
<dbReference type="Proteomes" id="UP000235778">
    <property type="component" value="Unassembled WGS sequence"/>
</dbReference>
<dbReference type="InterPro" id="IPR011701">
    <property type="entry name" value="MFS"/>
</dbReference>
<dbReference type="Gene3D" id="1.20.1720.10">
    <property type="entry name" value="Multidrug resistance protein D"/>
    <property type="match status" value="1"/>
</dbReference>
<keyword evidence="2" id="KW-0813">Transport</keyword>
<reference evidence="9" key="1">
    <citation type="submission" date="2016-07" db="EMBL/GenBank/DDBJ databases">
        <title>Nontailed viruses are major unrecognized killers of bacteria in the ocean.</title>
        <authorList>
            <person name="Kauffman K."/>
            <person name="Hussain F."/>
            <person name="Yang J."/>
            <person name="Arevalo P."/>
            <person name="Brown J."/>
            <person name="Cutler M."/>
            <person name="Kelly L."/>
            <person name="Polz M.F."/>
        </authorList>
    </citation>
    <scope>NUCLEOTIDE SEQUENCE [LARGE SCALE GENOMIC DNA]</scope>
    <source>
        <strain evidence="9">10N.286.55.C1</strain>
    </source>
</reference>
<accession>A0A1B9PXL2</accession>
<dbReference type="SUPFAM" id="SSF103473">
    <property type="entry name" value="MFS general substrate transporter"/>
    <property type="match status" value="1"/>
</dbReference>
<dbReference type="RefSeq" id="WP_029225755.1">
    <property type="nucleotide sequence ID" value="NZ_MAKA01000285.1"/>
</dbReference>
<gene>
    <name evidence="8" type="ORF">BCV30_05845</name>
</gene>
<protein>
    <submittedName>
        <fullName evidence="8">MFS transporter</fullName>
    </submittedName>
</protein>
<evidence type="ECO:0000313" key="8">
    <source>
        <dbReference type="EMBL" id="PME65804.1"/>
    </source>
</evidence>
<comment type="caution">
    <text evidence="8">The sequence shown here is derived from an EMBL/GenBank/DDBJ whole genome shotgun (WGS) entry which is preliminary data.</text>
</comment>
<dbReference type="PANTHER" id="PTHR23502:SF132">
    <property type="entry name" value="POLYAMINE TRANSPORTER 2-RELATED"/>
    <property type="match status" value="1"/>
</dbReference>
<feature type="transmembrane region" description="Helical" evidence="6">
    <location>
        <begin position="247"/>
        <end position="264"/>
    </location>
</feature>
<keyword evidence="3 6" id="KW-0812">Transmembrane</keyword>
<dbReference type="GO" id="GO:0005886">
    <property type="term" value="C:plasma membrane"/>
    <property type="evidence" value="ECO:0007669"/>
    <property type="project" value="TreeGrafter"/>
</dbReference>
<feature type="transmembrane region" description="Helical" evidence="6">
    <location>
        <begin position="365"/>
        <end position="387"/>
    </location>
</feature>
<name>A0A1B9PXL2_9VIBR</name>
<feature type="transmembrane region" description="Helical" evidence="6">
    <location>
        <begin position="158"/>
        <end position="179"/>
    </location>
</feature>
<dbReference type="GO" id="GO:1990961">
    <property type="term" value="P:xenobiotic detoxification by transmembrane export across the plasma membrane"/>
    <property type="evidence" value="ECO:0007669"/>
    <property type="project" value="TreeGrafter"/>
</dbReference>
<keyword evidence="5 6" id="KW-0472">Membrane</keyword>
<evidence type="ECO:0000256" key="5">
    <source>
        <dbReference type="ARBA" id="ARBA00023136"/>
    </source>
</evidence>
<feature type="transmembrane region" description="Helical" evidence="6">
    <location>
        <begin position="72"/>
        <end position="91"/>
    </location>
</feature>
<dbReference type="AlphaFoldDB" id="A0A1B9PXL2"/>
<feature type="transmembrane region" description="Helical" evidence="6">
    <location>
        <begin position="304"/>
        <end position="330"/>
    </location>
</feature>
<proteinExistence type="predicted"/>
<feature type="transmembrane region" description="Helical" evidence="6">
    <location>
        <begin position="97"/>
        <end position="118"/>
    </location>
</feature>
<dbReference type="Pfam" id="PF07690">
    <property type="entry name" value="MFS_1"/>
    <property type="match status" value="1"/>
</dbReference>
<feature type="transmembrane region" description="Helical" evidence="6">
    <location>
        <begin position="7"/>
        <end position="28"/>
    </location>
</feature>
<organism evidence="8 9">
    <name type="scientific">Vibrio lentus</name>
    <dbReference type="NCBI Taxonomy" id="136468"/>
    <lineage>
        <taxon>Bacteria</taxon>
        <taxon>Pseudomonadati</taxon>
        <taxon>Pseudomonadota</taxon>
        <taxon>Gammaproteobacteria</taxon>
        <taxon>Vibrionales</taxon>
        <taxon>Vibrionaceae</taxon>
        <taxon>Vibrio</taxon>
    </lineage>
</organism>
<dbReference type="EMBL" id="MCSI01000112">
    <property type="protein sequence ID" value="PME65804.1"/>
    <property type="molecule type" value="Genomic_DNA"/>
</dbReference>
<dbReference type="GO" id="GO:0022857">
    <property type="term" value="F:transmembrane transporter activity"/>
    <property type="evidence" value="ECO:0007669"/>
    <property type="project" value="InterPro"/>
</dbReference>
<evidence type="ECO:0000313" key="9">
    <source>
        <dbReference type="Proteomes" id="UP000235778"/>
    </source>
</evidence>
<evidence type="ECO:0000256" key="6">
    <source>
        <dbReference type="SAM" id="Phobius"/>
    </source>
</evidence>
<evidence type="ECO:0000256" key="3">
    <source>
        <dbReference type="ARBA" id="ARBA00022692"/>
    </source>
</evidence>
<keyword evidence="4 6" id="KW-1133">Transmembrane helix</keyword>
<evidence type="ECO:0000256" key="2">
    <source>
        <dbReference type="ARBA" id="ARBA00022448"/>
    </source>
</evidence>
<dbReference type="PROSITE" id="PS50850">
    <property type="entry name" value="MFS"/>
    <property type="match status" value="1"/>
</dbReference>
<sequence>MSKITNIFISILMASSYFFASSMYTPSFPDIQSELHTSEALVQQTLSLFFIALACSQLICGPLSERYGRKPIAILSSAIFVIGSMTCLMADNIDILLLGRIIQGLGVGGLYLLCRTILQDAFEKTELMGILAWYGILFMSLPGLTLILGGYLTQHSGWQGNFVFMACLSIATLLIITFMKRETISQKNPDAIKPKQILKDYAFITSNVTFLCYLAMMFSGTSCLLLFQVTGSFVAQNQFDLTAVDYGIGSMVLIASSVASRLIWNQFLKNRISENMTLVYGSLIQIVGCAVITLSLFVRSYSLMLFGFSLMAFGSAFLLAIAGVSALYLFPNHKGQVGAIYGALQMIGAFGFTFCLSFVPATHEVVVLSSWILSLMSSAAIIIMYMCQRKTLEMPVA</sequence>
<evidence type="ECO:0000256" key="4">
    <source>
        <dbReference type="ARBA" id="ARBA00022989"/>
    </source>
</evidence>
<feature type="domain" description="Major facilitator superfamily (MFS) profile" evidence="7">
    <location>
        <begin position="6"/>
        <end position="392"/>
    </location>
</feature>
<feature type="transmembrane region" description="Helical" evidence="6">
    <location>
        <begin position="337"/>
        <end position="359"/>
    </location>
</feature>
<feature type="transmembrane region" description="Helical" evidence="6">
    <location>
        <begin position="40"/>
        <end position="60"/>
    </location>
</feature>
<feature type="transmembrane region" description="Helical" evidence="6">
    <location>
        <begin position="276"/>
        <end position="298"/>
    </location>
</feature>
<comment type="subcellular location">
    <subcellularLocation>
        <location evidence="1">Membrane</location>
        <topology evidence="1">Multi-pass membrane protein</topology>
    </subcellularLocation>
</comment>
<feature type="transmembrane region" description="Helical" evidence="6">
    <location>
        <begin position="200"/>
        <end position="227"/>
    </location>
</feature>
<evidence type="ECO:0000259" key="7">
    <source>
        <dbReference type="PROSITE" id="PS50850"/>
    </source>
</evidence>
<evidence type="ECO:0000256" key="1">
    <source>
        <dbReference type="ARBA" id="ARBA00004141"/>
    </source>
</evidence>
<dbReference type="InterPro" id="IPR036259">
    <property type="entry name" value="MFS_trans_sf"/>
</dbReference>
<feature type="transmembrane region" description="Helical" evidence="6">
    <location>
        <begin position="130"/>
        <end position="152"/>
    </location>
</feature>